<feature type="chain" id="PRO_5045948031" description="Ig-like domain-containing protein" evidence="3">
    <location>
        <begin position="31"/>
        <end position="513"/>
    </location>
</feature>
<dbReference type="InterPro" id="IPR013783">
    <property type="entry name" value="Ig-like_fold"/>
</dbReference>
<dbReference type="PROSITE" id="PS50835">
    <property type="entry name" value="IG_LIKE"/>
    <property type="match status" value="3"/>
</dbReference>
<comment type="caution">
    <text evidence="5">The sequence shown here is derived from an EMBL/GenBank/DDBJ whole genome shotgun (WGS) entry which is preliminary data.</text>
</comment>
<keyword evidence="3" id="KW-0732">Signal</keyword>
<proteinExistence type="predicted"/>
<feature type="signal peptide" evidence="3">
    <location>
        <begin position="1"/>
        <end position="30"/>
    </location>
</feature>
<feature type="domain" description="Ig-like" evidence="4">
    <location>
        <begin position="156"/>
        <end position="245"/>
    </location>
</feature>
<feature type="domain" description="Ig-like" evidence="4">
    <location>
        <begin position="36"/>
        <end position="124"/>
    </location>
</feature>
<dbReference type="InterPro" id="IPR007110">
    <property type="entry name" value="Ig-like_dom"/>
</dbReference>
<dbReference type="Gene3D" id="2.60.40.10">
    <property type="entry name" value="Immunoglobulins"/>
    <property type="match status" value="3"/>
</dbReference>
<dbReference type="InterPro" id="IPR036179">
    <property type="entry name" value="Ig-like_dom_sf"/>
</dbReference>
<name>A0ABQ9FJT0_TEGGR</name>
<dbReference type="SMART" id="SM00409">
    <property type="entry name" value="IG"/>
    <property type="match status" value="3"/>
</dbReference>
<feature type="transmembrane region" description="Helical" evidence="2">
    <location>
        <begin position="382"/>
        <end position="404"/>
    </location>
</feature>
<dbReference type="InterPro" id="IPR003598">
    <property type="entry name" value="Ig_sub2"/>
</dbReference>
<dbReference type="InterPro" id="IPR052615">
    <property type="entry name" value="FGFRL"/>
</dbReference>
<dbReference type="Pfam" id="PF07679">
    <property type="entry name" value="I-set"/>
    <property type="match status" value="2"/>
</dbReference>
<evidence type="ECO:0000256" key="1">
    <source>
        <dbReference type="SAM" id="MobiDB-lite"/>
    </source>
</evidence>
<dbReference type="Pfam" id="PF13927">
    <property type="entry name" value="Ig_3"/>
    <property type="match status" value="1"/>
</dbReference>
<reference evidence="5 6" key="1">
    <citation type="submission" date="2022-12" db="EMBL/GenBank/DDBJ databases">
        <title>Chromosome-level genome of Tegillarca granosa.</title>
        <authorList>
            <person name="Kim J."/>
        </authorList>
    </citation>
    <scope>NUCLEOTIDE SEQUENCE [LARGE SCALE GENOMIC DNA]</scope>
    <source>
        <strain evidence="5">Teg-2019</strain>
        <tissue evidence="5">Adductor muscle</tissue>
    </source>
</reference>
<protein>
    <recommendedName>
        <fullName evidence="4">Ig-like domain-containing protein</fullName>
    </recommendedName>
</protein>
<gene>
    <name evidence="5" type="ORF">KUTeg_005448</name>
</gene>
<evidence type="ECO:0000256" key="3">
    <source>
        <dbReference type="SAM" id="SignalP"/>
    </source>
</evidence>
<keyword evidence="2" id="KW-0812">Transmembrane</keyword>
<feature type="domain" description="Ig-like" evidence="4">
    <location>
        <begin position="254"/>
        <end position="363"/>
    </location>
</feature>
<organism evidence="5 6">
    <name type="scientific">Tegillarca granosa</name>
    <name type="common">Malaysian cockle</name>
    <name type="synonym">Anadara granosa</name>
    <dbReference type="NCBI Taxonomy" id="220873"/>
    <lineage>
        <taxon>Eukaryota</taxon>
        <taxon>Metazoa</taxon>
        <taxon>Spiralia</taxon>
        <taxon>Lophotrochozoa</taxon>
        <taxon>Mollusca</taxon>
        <taxon>Bivalvia</taxon>
        <taxon>Autobranchia</taxon>
        <taxon>Pteriomorphia</taxon>
        <taxon>Arcoida</taxon>
        <taxon>Arcoidea</taxon>
        <taxon>Arcidae</taxon>
        <taxon>Tegillarca</taxon>
    </lineage>
</organism>
<keyword evidence="6" id="KW-1185">Reference proteome</keyword>
<evidence type="ECO:0000313" key="5">
    <source>
        <dbReference type="EMBL" id="KAJ8317544.1"/>
    </source>
</evidence>
<dbReference type="SUPFAM" id="SSF48726">
    <property type="entry name" value="Immunoglobulin"/>
    <property type="match status" value="3"/>
</dbReference>
<keyword evidence="2" id="KW-0472">Membrane</keyword>
<dbReference type="PANTHER" id="PTHR19890">
    <property type="entry name" value="FIBROBLAST GROWTH FACTOR RECEPTOR"/>
    <property type="match status" value="1"/>
</dbReference>
<dbReference type="InterPro" id="IPR013098">
    <property type="entry name" value="Ig_I-set"/>
</dbReference>
<sequence>MPGCYNKGFNIMTKVWILLLWQMFLTVCRSGAVGPPRNTGRLRGRQVAKIGESKKISCPVEADPAPFIQWTKDGVDILHEEWTRYKVLPDGSLRIKDINMEDAGHYNCKAINGFGSISINYTLVIIDTGNNIVREDQHTTYKLTDNEDILKEGSVPRFVQPEKMKRQHIVRPVGSSIRLKCRANGNPRPQLSWHKDAKVIATEEERKDRQSWTLKLRDLKESDSGRYTCKVTNRLGSINYTYTLEVIEKIKTKPVLLPPNPLNTTVEYGGKASLKCNVESVVQPHIQWLKRIEDPNQDSNLNTTINVGGQKFVVLKTGEVWNGPDGSYLNKLIIEHATEADAGMYICLGANSMGYSFRSAFLTVLPNPQRSTLSDDSSNTSLPLVIALPAFVVIVVVTVAIIILQRHLRRKYGNNSNTNIKASPRFNPVPQQEQEPFPQIHNQPVLHVNPMHNPPAPLQKDMFYPGVQNPHLIHQSSREKLSKNNHSIDCYTDISSVSQSHHQHHHGPQQYSY</sequence>
<dbReference type="SMART" id="SM00408">
    <property type="entry name" value="IGc2"/>
    <property type="match status" value="3"/>
</dbReference>
<accession>A0ABQ9FJT0</accession>
<dbReference type="Proteomes" id="UP001217089">
    <property type="component" value="Unassembled WGS sequence"/>
</dbReference>
<evidence type="ECO:0000259" key="4">
    <source>
        <dbReference type="PROSITE" id="PS50835"/>
    </source>
</evidence>
<evidence type="ECO:0000313" key="6">
    <source>
        <dbReference type="Proteomes" id="UP001217089"/>
    </source>
</evidence>
<keyword evidence="2" id="KW-1133">Transmembrane helix</keyword>
<dbReference type="PANTHER" id="PTHR19890:SF10">
    <property type="entry name" value="FIBROBLAST GROWTH FACTOR RECEPTOR-LIKE 1"/>
    <property type="match status" value="1"/>
</dbReference>
<feature type="region of interest" description="Disordered" evidence="1">
    <location>
        <begin position="414"/>
        <end position="435"/>
    </location>
</feature>
<dbReference type="InterPro" id="IPR003599">
    <property type="entry name" value="Ig_sub"/>
</dbReference>
<evidence type="ECO:0000256" key="2">
    <source>
        <dbReference type="SAM" id="Phobius"/>
    </source>
</evidence>
<dbReference type="EMBL" id="JARBDR010000246">
    <property type="protein sequence ID" value="KAJ8317544.1"/>
    <property type="molecule type" value="Genomic_DNA"/>
</dbReference>